<keyword evidence="2" id="KW-0560">Oxidoreductase</keyword>
<evidence type="ECO:0000256" key="1">
    <source>
        <dbReference type="ARBA" id="ARBA00001964"/>
    </source>
</evidence>
<dbReference type="SUPFAM" id="SSF52518">
    <property type="entry name" value="Thiamin diphosphate-binding fold (THDP-binding)"/>
    <property type="match status" value="1"/>
</dbReference>
<evidence type="ECO:0000313" key="6">
    <source>
        <dbReference type="Proteomes" id="UP000248706"/>
    </source>
</evidence>
<name>A0A328VLM6_9CHLR</name>
<reference evidence="5 6" key="1">
    <citation type="submission" date="2016-08" db="EMBL/GenBank/DDBJ databases">
        <title>Analysis of Carbohydrate Active Enzymes in Thermogemmatispora T81 Reveals Carbohydrate Degradation Ability.</title>
        <authorList>
            <person name="Tomazini A."/>
            <person name="Lal S."/>
            <person name="Stott M."/>
            <person name="Henrissat B."/>
            <person name="Polikarpov I."/>
            <person name="Sparling R."/>
            <person name="Levin D.B."/>
        </authorList>
    </citation>
    <scope>NUCLEOTIDE SEQUENCE [LARGE SCALE GENOMIC DNA]</scope>
    <source>
        <strain evidence="5 6">T81</strain>
    </source>
</reference>
<evidence type="ECO:0000256" key="3">
    <source>
        <dbReference type="ARBA" id="ARBA00023052"/>
    </source>
</evidence>
<dbReference type="GO" id="GO:0006086">
    <property type="term" value="P:pyruvate decarboxylation to acetyl-CoA"/>
    <property type="evidence" value="ECO:0007669"/>
    <property type="project" value="TreeGrafter"/>
</dbReference>
<evidence type="ECO:0000313" key="5">
    <source>
        <dbReference type="EMBL" id="RAQ97751.1"/>
    </source>
</evidence>
<protein>
    <submittedName>
        <fullName evidence="5">Pyruvate dehydrogenase (Acetyl-transferring) E1 component subunit alpha</fullName>
    </submittedName>
</protein>
<sequence length="324" mass="35449">MSEAVPALSPEQMRSLLQTMYRIRAFEEKVDELFMRGEVHGTTHLSIGEEATAAGALQALRPDDYITSTHRGHGHCISKGADLKLMMAELLGKETGYCRGRGGSMHIADVASGNLGANGVVGGGIPIATGVGLSIKMQGLDRVCLCFFGDGAANEGTFHESINLASIWDLPVIFLCENNQYGMSMSVRKAMRCETIAQRAVAYGIPGERVDGNDVFAVYEAVAHAAARARAGQGPTLIEAVTYRYKGHSKSDQNRYRTRDEIRAWQERDPIKRLTAYLREHSLMTQEEIEREEAAAYQAIEEAYQFALASPEPDPDSLLEGVYA</sequence>
<comment type="caution">
    <text evidence="5">The sequence shown here is derived from an EMBL/GenBank/DDBJ whole genome shotgun (WGS) entry which is preliminary data.</text>
</comment>
<gene>
    <name evidence="5" type="ORF">A4R35_19585</name>
</gene>
<dbReference type="CDD" id="cd02000">
    <property type="entry name" value="TPP_E1_PDC_ADC_BCADC"/>
    <property type="match status" value="1"/>
</dbReference>
<feature type="domain" description="Dehydrogenase E1 component" evidence="4">
    <location>
        <begin position="19"/>
        <end position="315"/>
    </location>
</feature>
<organism evidence="5 6">
    <name type="scientific">Thermogemmatispora tikiterensis</name>
    <dbReference type="NCBI Taxonomy" id="1825093"/>
    <lineage>
        <taxon>Bacteria</taxon>
        <taxon>Bacillati</taxon>
        <taxon>Chloroflexota</taxon>
        <taxon>Ktedonobacteria</taxon>
        <taxon>Thermogemmatisporales</taxon>
        <taxon>Thermogemmatisporaceae</taxon>
        <taxon>Thermogemmatispora</taxon>
    </lineage>
</organism>
<dbReference type="EMBL" id="MCIF01000002">
    <property type="protein sequence ID" value="RAQ97751.1"/>
    <property type="molecule type" value="Genomic_DNA"/>
</dbReference>
<dbReference type="RefSeq" id="WP_112432425.1">
    <property type="nucleotide sequence ID" value="NZ_MCIF01000002.1"/>
</dbReference>
<dbReference type="InterPro" id="IPR029061">
    <property type="entry name" value="THDP-binding"/>
</dbReference>
<accession>A0A328VLM6</accession>
<dbReference type="PANTHER" id="PTHR11516:SF60">
    <property type="entry name" value="PYRUVATE DEHYDROGENASE E1 COMPONENT SUBUNIT ALPHA"/>
    <property type="match status" value="1"/>
</dbReference>
<dbReference type="InterPro" id="IPR050642">
    <property type="entry name" value="PDH_E1_Alpha_Subunit"/>
</dbReference>
<proteinExistence type="predicted"/>
<dbReference type="InterPro" id="IPR001017">
    <property type="entry name" value="DH_E1"/>
</dbReference>
<evidence type="ECO:0000259" key="4">
    <source>
        <dbReference type="Pfam" id="PF00676"/>
    </source>
</evidence>
<keyword evidence="3" id="KW-0786">Thiamine pyrophosphate</keyword>
<dbReference type="Proteomes" id="UP000248706">
    <property type="component" value="Unassembled WGS sequence"/>
</dbReference>
<dbReference type="Gene3D" id="3.40.50.970">
    <property type="match status" value="1"/>
</dbReference>
<dbReference type="OrthoDB" id="9766715at2"/>
<dbReference type="GO" id="GO:0004739">
    <property type="term" value="F:pyruvate dehydrogenase (acetyl-transferring) activity"/>
    <property type="evidence" value="ECO:0007669"/>
    <property type="project" value="TreeGrafter"/>
</dbReference>
<dbReference type="Pfam" id="PF00676">
    <property type="entry name" value="E1_dh"/>
    <property type="match status" value="1"/>
</dbReference>
<keyword evidence="6" id="KW-1185">Reference proteome</keyword>
<evidence type="ECO:0000256" key="2">
    <source>
        <dbReference type="ARBA" id="ARBA00023002"/>
    </source>
</evidence>
<comment type="cofactor">
    <cofactor evidence="1">
        <name>thiamine diphosphate</name>
        <dbReference type="ChEBI" id="CHEBI:58937"/>
    </cofactor>
</comment>
<keyword evidence="5" id="KW-0670">Pyruvate</keyword>
<dbReference type="PANTHER" id="PTHR11516">
    <property type="entry name" value="PYRUVATE DEHYDROGENASE E1 COMPONENT, ALPHA SUBUNIT BACTERIAL AND ORGANELLAR"/>
    <property type="match status" value="1"/>
</dbReference>
<dbReference type="AlphaFoldDB" id="A0A328VLM6"/>